<dbReference type="EMBL" id="CADCVE010000106">
    <property type="protein sequence ID" value="CAA9466593.1"/>
    <property type="molecule type" value="Genomic_DNA"/>
</dbReference>
<organism evidence="2">
    <name type="scientific">uncultured Rubrobacteraceae bacterium</name>
    <dbReference type="NCBI Taxonomy" id="349277"/>
    <lineage>
        <taxon>Bacteria</taxon>
        <taxon>Bacillati</taxon>
        <taxon>Actinomycetota</taxon>
        <taxon>Rubrobacteria</taxon>
        <taxon>Rubrobacterales</taxon>
        <taxon>Rubrobacteraceae</taxon>
        <taxon>environmental samples</taxon>
    </lineage>
</organism>
<feature type="non-terminal residue" evidence="2">
    <location>
        <position position="1"/>
    </location>
</feature>
<feature type="compositionally biased region" description="Gly residues" evidence="1">
    <location>
        <begin position="48"/>
        <end position="60"/>
    </location>
</feature>
<reference evidence="2" key="1">
    <citation type="submission" date="2020-02" db="EMBL/GenBank/DDBJ databases">
        <authorList>
            <person name="Meier V. D."/>
        </authorList>
    </citation>
    <scope>NUCLEOTIDE SEQUENCE</scope>
    <source>
        <strain evidence="2">AVDCRST_MAG28</strain>
    </source>
</reference>
<sequence>EAPEGGQCPLPKGVGPYGWVNPDDGLETRERLRACPPANHPQDRRGSRGGAQGAFETGGL</sequence>
<evidence type="ECO:0000313" key="2">
    <source>
        <dbReference type="EMBL" id="CAA9466593.1"/>
    </source>
</evidence>
<proteinExistence type="predicted"/>
<gene>
    <name evidence="2" type="ORF">AVDCRST_MAG28-4159</name>
</gene>
<feature type="region of interest" description="Disordered" evidence="1">
    <location>
        <begin position="1"/>
        <end position="60"/>
    </location>
</feature>
<evidence type="ECO:0000256" key="1">
    <source>
        <dbReference type="SAM" id="MobiDB-lite"/>
    </source>
</evidence>
<name>A0A6J4R7P9_9ACTN</name>
<protein>
    <submittedName>
        <fullName evidence="2">Uncharacterized protein</fullName>
    </submittedName>
</protein>
<feature type="non-terminal residue" evidence="2">
    <location>
        <position position="60"/>
    </location>
</feature>
<dbReference type="AlphaFoldDB" id="A0A6J4R7P9"/>
<accession>A0A6J4R7P9</accession>